<accession>A0A411BPL5</accession>
<reference evidence="1 2" key="1">
    <citation type="submission" date="2018-12" db="EMBL/GenBank/DDBJ databases">
        <authorList>
            <person name="Broussard A.C."/>
            <person name="Carter S.T."/>
            <person name="Coggin J.S."/>
            <person name="Cramer N.A."/>
            <person name="Crawford A.P."/>
            <person name="Crespo I.A."/>
            <person name="DeBellas B.V."/>
            <person name="Dodd E.C."/>
            <person name="Ellis C.M."/>
            <person name="Ellison A.M."/>
            <person name="Hidalgo M.O."/>
            <person name="Janoski J.R."/>
            <person name="Kim I."/>
            <person name="Kovats T.A."/>
            <person name="Lerdritsomboon C."/>
            <person name="Lynam C.H."/>
            <person name="McKenna C.M."/>
            <person name="Meyer C.M."/>
            <person name="Nickerson B.H."/>
            <person name="Oberle N.R."/>
            <person name="Olenick B.R."/>
            <person name="Pitts Q.F."/>
            <person name="Raeesian S.A."/>
            <person name="Raney S.B."/>
            <person name="Reyes P.J."/>
            <person name="Rivera G.J."/>
            <person name="Simon A.M."/>
            <person name="Smith R.M."/>
            <person name="Tran C.A."/>
            <person name="Truban R.G."/>
            <person name="Van V."/>
            <person name="Voshell S.M."/>
            <person name="Walker C.L."/>
            <person name="Walter M.E."/>
            <person name="Whalley N.M."/>
            <person name="Garlena R.A."/>
            <person name="Russell D.A."/>
            <person name="Pope W.H."/>
            <person name="Jacobs-Sera D."/>
            <person name="Hatfull G.F."/>
        </authorList>
    </citation>
    <scope>NUCLEOTIDE SEQUENCE [LARGE SCALE GENOMIC DNA]</scope>
</reference>
<dbReference type="EMBL" id="MK310144">
    <property type="protein sequence ID" value="QAY03479.1"/>
    <property type="molecule type" value="Genomic_DNA"/>
</dbReference>
<keyword evidence="2" id="KW-1185">Reference proteome</keyword>
<evidence type="ECO:0000313" key="1">
    <source>
        <dbReference type="EMBL" id="QAY03479.1"/>
    </source>
</evidence>
<gene>
    <name evidence="1" type="primary">57</name>
    <name evidence="1" type="ORF">SEA_CICHOLASNAGE_57</name>
</gene>
<dbReference type="Proteomes" id="UP000290122">
    <property type="component" value="Segment"/>
</dbReference>
<dbReference type="KEGG" id="vg:65118652"/>
<protein>
    <submittedName>
        <fullName evidence="1">Uncharacterized protein</fullName>
    </submittedName>
</protein>
<evidence type="ECO:0000313" key="2">
    <source>
        <dbReference type="Proteomes" id="UP000290122"/>
    </source>
</evidence>
<name>A0A411BPL5_9CAUD</name>
<dbReference type="RefSeq" id="YP_010100953.1">
    <property type="nucleotide sequence ID" value="NC_055786.1"/>
</dbReference>
<proteinExistence type="predicted"/>
<dbReference type="GeneID" id="65118652"/>
<organism evidence="1 2">
    <name type="scientific">Mycobacterium phage CicholasNage</name>
    <dbReference type="NCBI Taxonomy" id="2500799"/>
    <lineage>
        <taxon>Viruses</taxon>
        <taxon>Duplodnaviria</taxon>
        <taxon>Heunggongvirae</taxon>
        <taxon>Uroviricota</taxon>
        <taxon>Caudoviricetes</taxon>
        <taxon>Vilmaviridae</taxon>
        <taxon>Lclasvirinae</taxon>
        <taxon>Bronvirus</taxon>
        <taxon>Bronvirus cicholasnage</taxon>
    </lineage>
</organism>
<sequence length="60" mass="6848">MNKPVGTVVIKRYPELGPDVFDAFVMTRRGWVLVDQTATRFYPNEAKPRLPDKNTVIIEG</sequence>